<dbReference type="EMBL" id="BAAAOG010000010">
    <property type="protein sequence ID" value="GAA1968395.1"/>
    <property type="molecule type" value="Genomic_DNA"/>
</dbReference>
<proteinExistence type="predicted"/>
<evidence type="ECO:0000313" key="1">
    <source>
        <dbReference type="EMBL" id="GAA1968395.1"/>
    </source>
</evidence>
<comment type="caution">
    <text evidence="1">The sequence shown here is derived from an EMBL/GenBank/DDBJ whole genome shotgun (WGS) entry which is preliminary data.</text>
</comment>
<gene>
    <name evidence="1" type="ORF">GCM10009776_34330</name>
</gene>
<sequence>MPTTPIPVGLPGISRTFAKRIGARFEPRLDLRDAVAKLLADVKSSRPLTASAQIVDHLRLDAEVFRELAVVSIRSSPSAA</sequence>
<organism evidence="1 2">
    <name type="scientific">Microbacterium deminutum</name>
    <dbReference type="NCBI Taxonomy" id="344164"/>
    <lineage>
        <taxon>Bacteria</taxon>
        <taxon>Bacillati</taxon>
        <taxon>Actinomycetota</taxon>
        <taxon>Actinomycetes</taxon>
        <taxon>Micrococcales</taxon>
        <taxon>Microbacteriaceae</taxon>
        <taxon>Microbacterium</taxon>
    </lineage>
</organism>
<keyword evidence="2" id="KW-1185">Reference proteome</keyword>
<dbReference type="Proteomes" id="UP001499933">
    <property type="component" value="Unassembled WGS sequence"/>
</dbReference>
<evidence type="ECO:0000313" key="2">
    <source>
        <dbReference type="Proteomes" id="UP001499933"/>
    </source>
</evidence>
<name>A0ABN2RGB4_9MICO</name>
<accession>A0ABN2RGB4</accession>
<protein>
    <submittedName>
        <fullName evidence="1">Uncharacterized protein</fullName>
    </submittedName>
</protein>
<reference evidence="1 2" key="1">
    <citation type="journal article" date="2019" name="Int. J. Syst. Evol. Microbiol.">
        <title>The Global Catalogue of Microorganisms (GCM) 10K type strain sequencing project: providing services to taxonomists for standard genome sequencing and annotation.</title>
        <authorList>
            <consortium name="The Broad Institute Genomics Platform"/>
            <consortium name="The Broad Institute Genome Sequencing Center for Infectious Disease"/>
            <person name="Wu L."/>
            <person name="Ma J."/>
        </authorList>
    </citation>
    <scope>NUCLEOTIDE SEQUENCE [LARGE SCALE GENOMIC DNA]</scope>
    <source>
        <strain evidence="1 2">JCM 14901</strain>
    </source>
</reference>